<gene>
    <name evidence="1" type="ORF">TSUD_282890</name>
</gene>
<proteinExistence type="predicted"/>
<evidence type="ECO:0000313" key="1">
    <source>
        <dbReference type="EMBL" id="GAU48537.1"/>
    </source>
</evidence>
<keyword evidence="2" id="KW-1185">Reference proteome</keyword>
<name>A0A2Z6PQJ8_TRISU</name>
<dbReference type="EMBL" id="DF974434">
    <property type="protein sequence ID" value="GAU48537.1"/>
    <property type="molecule type" value="Genomic_DNA"/>
</dbReference>
<protein>
    <submittedName>
        <fullName evidence="1">Uncharacterized protein</fullName>
    </submittedName>
</protein>
<accession>A0A2Z6PQJ8</accession>
<reference evidence="2" key="1">
    <citation type="journal article" date="2017" name="Front. Plant Sci.">
        <title>Climate Clever Clovers: New Paradigm to Reduce the Environmental Footprint of Ruminants by Breeding Low Methanogenic Forages Utilizing Haplotype Variation.</title>
        <authorList>
            <person name="Kaur P."/>
            <person name="Appels R."/>
            <person name="Bayer P.E."/>
            <person name="Keeble-Gagnere G."/>
            <person name="Wang J."/>
            <person name="Hirakawa H."/>
            <person name="Shirasawa K."/>
            <person name="Vercoe P."/>
            <person name="Stefanova K."/>
            <person name="Durmic Z."/>
            <person name="Nichols P."/>
            <person name="Revell C."/>
            <person name="Isobe S.N."/>
            <person name="Edwards D."/>
            <person name="Erskine W."/>
        </authorList>
    </citation>
    <scope>NUCLEOTIDE SEQUENCE [LARGE SCALE GENOMIC DNA]</scope>
    <source>
        <strain evidence="2">cv. Daliak</strain>
    </source>
</reference>
<sequence length="90" mass="10761">MKMNIIIWCSVSSRLWEEETCHLRPLLMLTMMLQQFNQPYICHCPVLMLIVIPHQFNQPYLRRLLMLTLILHRINTTCLLHLLMCLIGNI</sequence>
<dbReference type="AlphaFoldDB" id="A0A2Z6PQJ8"/>
<evidence type="ECO:0000313" key="2">
    <source>
        <dbReference type="Proteomes" id="UP000242715"/>
    </source>
</evidence>
<dbReference type="Proteomes" id="UP000242715">
    <property type="component" value="Unassembled WGS sequence"/>
</dbReference>
<organism evidence="1 2">
    <name type="scientific">Trifolium subterraneum</name>
    <name type="common">Subterranean clover</name>
    <dbReference type="NCBI Taxonomy" id="3900"/>
    <lineage>
        <taxon>Eukaryota</taxon>
        <taxon>Viridiplantae</taxon>
        <taxon>Streptophyta</taxon>
        <taxon>Embryophyta</taxon>
        <taxon>Tracheophyta</taxon>
        <taxon>Spermatophyta</taxon>
        <taxon>Magnoliopsida</taxon>
        <taxon>eudicotyledons</taxon>
        <taxon>Gunneridae</taxon>
        <taxon>Pentapetalae</taxon>
        <taxon>rosids</taxon>
        <taxon>fabids</taxon>
        <taxon>Fabales</taxon>
        <taxon>Fabaceae</taxon>
        <taxon>Papilionoideae</taxon>
        <taxon>50 kb inversion clade</taxon>
        <taxon>NPAAA clade</taxon>
        <taxon>Hologalegina</taxon>
        <taxon>IRL clade</taxon>
        <taxon>Trifolieae</taxon>
        <taxon>Trifolium</taxon>
    </lineage>
</organism>